<sequence>MLNIEETLHNFVVQKQFSIVIAIECRNNVGGTGC</sequence>
<dbReference type="EMBL" id="CAJHIM010000033">
    <property type="protein sequence ID" value="CAD6492352.1"/>
    <property type="molecule type" value="Genomic_DNA"/>
</dbReference>
<evidence type="ECO:0000313" key="1">
    <source>
        <dbReference type="EMBL" id="CAD6492352.1"/>
    </source>
</evidence>
<name>A0A811T9L7_9EURY</name>
<comment type="caution">
    <text evidence="1">The sequence shown here is derived from an EMBL/GenBank/DDBJ whole genome shotgun (WGS) entry which is preliminary data.</text>
</comment>
<dbReference type="AlphaFoldDB" id="A0A811T9L7"/>
<proteinExistence type="predicted"/>
<dbReference type="Proteomes" id="UP000637195">
    <property type="component" value="Unassembled WGS sequence"/>
</dbReference>
<accession>A0A811T9L7</accession>
<gene>
    <name evidence="1" type="ORF">ANIMEMIM_00308</name>
</gene>
<organism evidence="1 2">
    <name type="scientific">Candidatus Argoarchaeum ethanivorans</name>
    <dbReference type="NCBI Taxonomy" id="2608793"/>
    <lineage>
        <taxon>Archaea</taxon>
        <taxon>Methanobacteriati</taxon>
        <taxon>Methanobacteriota</taxon>
        <taxon>Stenosarchaea group</taxon>
        <taxon>Methanomicrobia</taxon>
        <taxon>Methanosarcinales</taxon>
        <taxon>Methanosarcinales incertae sedis</taxon>
        <taxon>GOM Arc I cluster</taxon>
        <taxon>Candidatus Argoarchaeum</taxon>
    </lineage>
</organism>
<evidence type="ECO:0000313" key="2">
    <source>
        <dbReference type="Proteomes" id="UP000637195"/>
    </source>
</evidence>
<protein>
    <submittedName>
        <fullName evidence="1">Uncharacterized protein</fullName>
    </submittedName>
</protein>
<reference evidence="1" key="1">
    <citation type="submission" date="2020-10" db="EMBL/GenBank/DDBJ databases">
        <authorList>
            <person name="Hahn C.J."/>
            <person name="Laso-Perez R."/>
            <person name="Vulcano F."/>
            <person name="Vaziourakis K.-M."/>
            <person name="Stokke R."/>
            <person name="Steen I.H."/>
            <person name="Teske A."/>
            <person name="Boetius A."/>
            <person name="Liebeke M."/>
            <person name="Amann R."/>
            <person name="Knittel K."/>
        </authorList>
    </citation>
    <scope>NUCLEOTIDE SEQUENCE</scope>
    <source>
        <strain evidence="1">Gfbio:e3339647-f889-4370-9287-4fb5cb688e4c:AG393N10_GoMArc1</strain>
    </source>
</reference>